<organism evidence="1 2">
    <name type="scientific">Fusobacterium ulcerans 12-1B</name>
    <dbReference type="NCBI Taxonomy" id="457404"/>
    <lineage>
        <taxon>Bacteria</taxon>
        <taxon>Fusobacteriati</taxon>
        <taxon>Fusobacteriota</taxon>
        <taxon>Fusobacteriia</taxon>
        <taxon>Fusobacteriales</taxon>
        <taxon>Fusobacteriaceae</taxon>
        <taxon>Fusobacterium</taxon>
    </lineage>
</organism>
<sequence length="55" mass="6221">MKKRDYEKVGISSTWSEDIPAGLSYCMSRGLAGFCNKEDCPCYATEKCELDECEE</sequence>
<proteinExistence type="predicted"/>
<accession>H1PVN2</accession>
<reference evidence="1 2" key="1">
    <citation type="submission" date="2012-07" db="EMBL/GenBank/DDBJ databases">
        <title>The Genome Sequence of Fusobacterium ulcerans 12_1B.</title>
        <authorList>
            <consortium name="The Broad Institute Genome Sequencing Platform"/>
            <person name="Earl A."/>
            <person name="Ward D."/>
            <person name="Feldgarden M."/>
            <person name="Gevers D."/>
            <person name="Strauss J."/>
            <person name="Ambrose C.E."/>
            <person name="Allen-Vercoe E."/>
            <person name="Walker B."/>
            <person name="Young S.K."/>
            <person name="Zeng Q."/>
            <person name="Gargeya S."/>
            <person name="Fitzgerald M."/>
            <person name="Haas B."/>
            <person name="Abouelleil A."/>
            <person name="Alvarado L."/>
            <person name="Arachchi H.M."/>
            <person name="Berlin A.M."/>
            <person name="Chapman S.B."/>
            <person name="Goldberg J."/>
            <person name="Griggs A."/>
            <person name="Gujja S."/>
            <person name="Hansen M."/>
            <person name="Howarth C."/>
            <person name="Imamovic A."/>
            <person name="Larimer J."/>
            <person name="McCowen C."/>
            <person name="Montmayeur A."/>
            <person name="Murphy C."/>
            <person name="Neiman D."/>
            <person name="Pearson M."/>
            <person name="Priest M."/>
            <person name="Roberts A."/>
            <person name="Saif S."/>
            <person name="Shea T."/>
            <person name="Sisk P."/>
            <person name="Sykes S."/>
            <person name="Wortman J."/>
            <person name="Nusbaum C."/>
            <person name="Birren B."/>
        </authorList>
    </citation>
    <scope>NUCLEOTIDE SEQUENCE [LARGE SCALE GENOMIC DNA]</scope>
    <source>
        <strain evidence="1 2">12_1B</strain>
    </source>
</reference>
<protein>
    <submittedName>
        <fullName evidence="1">Uncharacterized protein</fullName>
    </submittedName>
</protein>
<gene>
    <name evidence="1" type="ORF">HMPREF0402_02475</name>
</gene>
<keyword evidence="2" id="KW-1185">Reference proteome</keyword>
<evidence type="ECO:0000313" key="1">
    <source>
        <dbReference type="EMBL" id="EHO79736.1"/>
    </source>
</evidence>
<dbReference type="RefSeq" id="WP_008698183.1">
    <property type="nucleotide sequence ID" value="NZ_KE161009.1"/>
</dbReference>
<name>H1PVN2_9FUSO</name>
<dbReference type="AlphaFoldDB" id="H1PVN2"/>
<dbReference type="Proteomes" id="UP000003233">
    <property type="component" value="Unassembled WGS sequence"/>
</dbReference>
<evidence type="ECO:0000313" key="2">
    <source>
        <dbReference type="Proteomes" id="UP000003233"/>
    </source>
</evidence>
<dbReference type="PATRIC" id="fig|457404.5.peg.2670"/>
<dbReference type="EMBL" id="AGWJ02000023">
    <property type="protein sequence ID" value="EHO79736.1"/>
    <property type="molecule type" value="Genomic_DNA"/>
</dbReference>
<dbReference type="HOGENOM" id="CLU_3025748_0_0_0"/>
<dbReference type="BioCyc" id="FSP457404-HMP:GTSQ-2500-MONOMER"/>
<comment type="caution">
    <text evidence="1">The sequence shown here is derived from an EMBL/GenBank/DDBJ whole genome shotgun (WGS) entry which is preliminary data.</text>
</comment>